<keyword evidence="3" id="KW-1185">Reference proteome</keyword>
<gene>
    <name evidence="2" type="ORF">SAMN05421788_101630</name>
</gene>
<dbReference type="CDD" id="cd04301">
    <property type="entry name" value="NAT_SF"/>
    <property type="match status" value="1"/>
</dbReference>
<dbReference type="Pfam" id="PF00583">
    <property type="entry name" value="Acetyltransf_1"/>
    <property type="match status" value="1"/>
</dbReference>
<dbReference type="EMBL" id="FTOR01000001">
    <property type="protein sequence ID" value="SIS68640.1"/>
    <property type="molecule type" value="Genomic_DNA"/>
</dbReference>
<dbReference type="Proteomes" id="UP000186917">
    <property type="component" value="Unassembled WGS sequence"/>
</dbReference>
<name>A0A173MNY3_9BACT</name>
<accession>A0A173MNY3</accession>
<dbReference type="KEGG" id="fln:FLA_5235"/>
<dbReference type="STRING" id="477680.SAMN05421788_101630"/>
<evidence type="ECO:0000259" key="1">
    <source>
        <dbReference type="PROSITE" id="PS51186"/>
    </source>
</evidence>
<evidence type="ECO:0000313" key="3">
    <source>
        <dbReference type="Proteomes" id="UP000186917"/>
    </source>
</evidence>
<feature type="domain" description="N-acetyltransferase" evidence="1">
    <location>
        <begin position="13"/>
        <end position="160"/>
    </location>
</feature>
<organism evidence="2 3">
    <name type="scientific">Filimonas lacunae</name>
    <dbReference type="NCBI Taxonomy" id="477680"/>
    <lineage>
        <taxon>Bacteria</taxon>
        <taxon>Pseudomonadati</taxon>
        <taxon>Bacteroidota</taxon>
        <taxon>Chitinophagia</taxon>
        <taxon>Chitinophagales</taxon>
        <taxon>Chitinophagaceae</taxon>
        <taxon>Filimonas</taxon>
    </lineage>
</organism>
<dbReference type="InterPro" id="IPR000182">
    <property type="entry name" value="GNAT_dom"/>
</dbReference>
<proteinExistence type="predicted"/>
<sequence length="185" mass="21033">MVTFTGMSQLSIIQVTEASSSFLPFIEQLYTQAFPWEERRDFATVKQLLAHPLMQVQVALNEENIPVGFAITWQLTGCLFIEHIATAEQHRSKGYGSAFMQALLAVHPLCLLEIEPVTDSTTQRRLAFYQLYGFLPIDIVYYQPPYHPHLAPLPMQLLSYPLVSQAHAGNIIAEIYQTVYQQMLS</sequence>
<dbReference type="InterPro" id="IPR016181">
    <property type="entry name" value="Acyl_CoA_acyltransferase"/>
</dbReference>
<dbReference type="GO" id="GO:0005840">
    <property type="term" value="C:ribosome"/>
    <property type="evidence" value="ECO:0007669"/>
    <property type="project" value="UniProtKB-KW"/>
</dbReference>
<evidence type="ECO:0000313" key="2">
    <source>
        <dbReference type="EMBL" id="SIS68640.1"/>
    </source>
</evidence>
<dbReference type="AlphaFoldDB" id="A0A173MNY3"/>
<reference evidence="3" key="1">
    <citation type="submission" date="2017-01" db="EMBL/GenBank/DDBJ databases">
        <authorList>
            <person name="Varghese N."/>
            <person name="Submissions S."/>
        </authorList>
    </citation>
    <scope>NUCLEOTIDE SEQUENCE [LARGE SCALE GENOMIC DNA]</scope>
    <source>
        <strain evidence="3">DSM 21054</strain>
    </source>
</reference>
<dbReference type="PROSITE" id="PS51186">
    <property type="entry name" value="GNAT"/>
    <property type="match status" value="1"/>
</dbReference>
<dbReference type="GO" id="GO:0016747">
    <property type="term" value="F:acyltransferase activity, transferring groups other than amino-acyl groups"/>
    <property type="evidence" value="ECO:0007669"/>
    <property type="project" value="InterPro"/>
</dbReference>
<dbReference type="OrthoDB" id="9127144at2"/>
<keyword evidence="2" id="KW-0689">Ribosomal protein</keyword>
<dbReference type="SUPFAM" id="SSF55729">
    <property type="entry name" value="Acyl-CoA N-acyltransferases (Nat)"/>
    <property type="match status" value="1"/>
</dbReference>
<protein>
    <submittedName>
        <fullName evidence="2">Ribosomal protein S18 acetylase RimI</fullName>
    </submittedName>
</protein>
<keyword evidence="2" id="KW-0687">Ribonucleoprotein</keyword>
<dbReference type="Gene3D" id="3.40.630.30">
    <property type="match status" value="1"/>
</dbReference>